<feature type="domain" description="VPS28 N-terminal" evidence="8">
    <location>
        <begin position="1"/>
        <end position="133"/>
    </location>
</feature>
<evidence type="ECO:0000259" key="8">
    <source>
        <dbReference type="PROSITE" id="PS51313"/>
    </source>
</evidence>
<dbReference type="InterPro" id="IPR007143">
    <property type="entry name" value="Vps28"/>
</dbReference>
<comment type="function">
    <text evidence="5">Component of the ESCRT-I complex (endosomal sorting complex required for transport I), a regulator of vesicular trafficking process.</text>
</comment>
<organism evidence="9 10">
    <name type="scientific">Cyclostephanos tholiformis</name>
    <dbReference type="NCBI Taxonomy" id="382380"/>
    <lineage>
        <taxon>Eukaryota</taxon>
        <taxon>Sar</taxon>
        <taxon>Stramenopiles</taxon>
        <taxon>Ochrophyta</taxon>
        <taxon>Bacillariophyta</taxon>
        <taxon>Coscinodiscophyceae</taxon>
        <taxon>Thalassiosirophycidae</taxon>
        <taxon>Stephanodiscales</taxon>
        <taxon>Stephanodiscaceae</taxon>
        <taxon>Cyclostephanos</taxon>
    </lineage>
</organism>
<dbReference type="PANTHER" id="PTHR12937">
    <property type="entry name" value="VACUOLAR PROTEIN SORTING 28, ISOFORM 2 VPS28"/>
    <property type="match status" value="1"/>
</dbReference>
<dbReference type="PROSITE" id="PS51310">
    <property type="entry name" value="VPS28_C"/>
    <property type="match status" value="1"/>
</dbReference>
<keyword evidence="4 5" id="KW-0653">Protein transport</keyword>
<keyword evidence="10" id="KW-1185">Reference proteome</keyword>
<sequence length="232" mass="27082">MSNSKWPKAFDESLPEIELYSSTKERTKYDNEAEFYSIIMATEYLERAYAQAAITEEQYRTQCSELLKQFNIAERAALGGGYAQGAITEEQYRTQIRAFMKRYDMDCPRAYHRLVVERAWERNPVPEPVPPEKLAAISNEITEHFITAMDAVKLEMRAMEELQPLLSDLMNALIQLPETPNAFPPNIKVREWLKKFNAMRAVERIDEDDATQLRHDLNDAYIEFKRFVNAKK</sequence>
<evidence type="ECO:0000256" key="5">
    <source>
        <dbReference type="PIRNR" id="PIRNR017535"/>
    </source>
</evidence>
<dbReference type="Gene3D" id="1.20.120.1130">
    <property type="match status" value="1"/>
</dbReference>
<protein>
    <recommendedName>
        <fullName evidence="5">Vacuolar protein sorting-associated protein 28 homolog</fullName>
    </recommendedName>
</protein>
<dbReference type="GO" id="GO:0015031">
    <property type="term" value="P:protein transport"/>
    <property type="evidence" value="ECO:0007669"/>
    <property type="project" value="UniProtKB-UniRule"/>
</dbReference>
<dbReference type="Proteomes" id="UP001530377">
    <property type="component" value="Unassembled WGS sequence"/>
</dbReference>
<dbReference type="Pfam" id="PF03997">
    <property type="entry name" value="VPS28"/>
    <property type="match status" value="1"/>
</dbReference>
<dbReference type="InterPro" id="IPR037206">
    <property type="entry name" value="VPS28_C_sf"/>
</dbReference>
<evidence type="ECO:0000259" key="7">
    <source>
        <dbReference type="PROSITE" id="PS51310"/>
    </source>
</evidence>
<comment type="subcellular location">
    <subcellularLocation>
        <location evidence="1">Endosome</location>
    </subcellularLocation>
</comment>
<comment type="caution">
    <text evidence="9">The sequence shown here is derived from an EMBL/GenBank/DDBJ whole genome shotgun (WGS) entry which is preliminary data.</text>
</comment>
<gene>
    <name evidence="9" type="ORF">ACHAXA_001973</name>
</gene>
<dbReference type="GO" id="GO:0000813">
    <property type="term" value="C:ESCRT I complex"/>
    <property type="evidence" value="ECO:0007669"/>
    <property type="project" value="UniProtKB-UniRule"/>
</dbReference>
<evidence type="ECO:0000313" key="10">
    <source>
        <dbReference type="Proteomes" id="UP001530377"/>
    </source>
</evidence>
<evidence type="ECO:0000256" key="4">
    <source>
        <dbReference type="ARBA" id="ARBA00022927"/>
    </source>
</evidence>
<dbReference type="EMBL" id="JALLPB020000063">
    <property type="protein sequence ID" value="KAL3822508.1"/>
    <property type="molecule type" value="Genomic_DNA"/>
</dbReference>
<dbReference type="PIRSF" id="PIRSF017535">
    <property type="entry name" value="VPS28"/>
    <property type="match status" value="1"/>
</dbReference>
<dbReference type="AlphaFoldDB" id="A0ABD3SDX7"/>
<evidence type="ECO:0000256" key="6">
    <source>
        <dbReference type="PROSITE-ProRule" id="PRU00642"/>
    </source>
</evidence>
<accession>A0ABD3SDX7</accession>
<name>A0ABD3SDX7_9STRA</name>
<dbReference type="InterPro" id="IPR017898">
    <property type="entry name" value="VPS28_N"/>
</dbReference>
<comment type="similarity">
    <text evidence="5 6">Belongs to the VPS28 family.</text>
</comment>
<proteinExistence type="inferred from homology"/>
<dbReference type="PROSITE" id="PS51313">
    <property type="entry name" value="VPS28_N"/>
    <property type="match status" value="1"/>
</dbReference>
<evidence type="ECO:0000256" key="1">
    <source>
        <dbReference type="ARBA" id="ARBA00004177"/>
    </source>
</evidence>
<dbReference type="PANTHER" id="PTHR12937:SF0">
    <property type="entry name" value="VACUOLAR PROTEIN SORTING-ASSOCIATED PROTEIN 28 HOMOLOG"/>
    <property type="match status" value="1"/>
</dbReference>
<dbReference type="SUPFAM" id="SSF140111">
    <property type="entry name" value="Endosomal sorting complex assembly domain"/>
    <property type="match status" value="1"/>
</dbReference>
<dbReference type="InterPro" id="IPR017899">
    <property type="entry name" value="VPS28_C"/>
</dbReference>
<evidence type="ECO:0000256" key="3">
    <source>
        <dbReference type="ARBA" id="ARBA00022753"/>
    </source>
</evidence>
<dbReference type="Gene3D" id="1.20.1440.200">
    <property type="match status" value="1"/>
</dbReference>
<evidence type="ECO:0000313" key="9">
    <source>
        <dbReference type="EMBL" id="KAL3822508.1"/>
    </source>
</evidence>
<keyword evidence="2 5" id="KW-0813">Transport</keyword>
<reference evidence="9 10" key="1">
    <citation type="submission" date="2024-10" db="EMBL/GenBank/DDBJ databases">
        <title>Updated reference genomes for cyclostephanoid diatoms.</title>
        <authorList>
            <person name="Roberts W.R."/>
            <person name="Alverson A.J."/>
        </authorList>
    </citation>
    <scope>NUCLEOTIDE SEQUENCE [LARGE SCALE GENOMIC DNA]</scope>
    <source>
        <strain evidence="9 10">AJA228-03</strain>
    </source>
</reference>
<dbReference type="InterPro" id="IPR037202">
    <property type="entry name" value="ESCRT_assembly_dom"/>
</dbReference>
<dbReference type="InterPro" id="IPR038358">
    <property type="entry name" value="VPS28_N_sf"/>
</dbReference>
<feature type="domain" description="VPS28 C-terminal" evidence="7">
    <location>
        <begin position="133"/>
        <end position="229"/>
    </location>
</feature>
<evidence type="ECO:0000256" key="2">
    <source>
        <dbReference type="ARBA" id="ARBA00022448"/>
    </source>
</evidence>
<dbReference type="SUPFAM" id="SSF140427">
    <property type="entry name" value="VPS28 C-terminal domain-like"/>
    <property type="match status" value="1"/>
</dbReference>
<keyword evidence="3 5" id="KW-0967">Endosome</keyword>